<dbReference type="AlphaFoldDB" id="A0A9D1YXW8"/>
<dbReference type="EMBL" id="DXDC01000411">
    <property type="protein sequence ID" value="HIY67311.1"/>
    <property type="molecule type" value="Genomic_DNA"/>
</dbReference>
<dbReference type="PROSITE" id="PS51257">
    <property type="entry name" value="PROKAR_LIPOPROTEIN"/>
    <property type="match status" value="1"/>
</dbReference>
<dbReference type="Gene3D" id="2.120.10.30">
    <property type="entry name" value="TolB, C-terminal domain"/>
    <property type="match status" value="1"/>
</dbReference>
<reference evidence="3" key="1">
    <citation type="journal article" date="2021" name="PeerJ">
        <title>Extensive microbial diversity within the chicken gut microbiome revealed by metagenomics and culture.</title>
        <authorList>
            <person name="Gilroy R."/>
            <person name="Ravi A."/>
            <person name="Getino M."/>
            <person name="Pursley I."/>
            <person name="Horton D.L."/>
            <person name="Alikhan N.F."/>
            <person name="Baker D."/>
            <person name="Gharbi K."/>
            <person name="Hall N."/>
            <person name="Watson M."/>
            <person name="Adriaenssens E.M."/>
            <person name="Foster-Nyarko E."/>
            <person name="Jarju S."/>
            <person name="Secka A."/>
            <person name="Antonio M."/>
            <person name="Oren A."/>
            <person name="Chaudhuri R.R."/>
            <person name="La Ragione R."/>
            <person name="Hildebrand F."/>
            <person name="Pallen M.J."/>
        </authorList>
    </citation>
    <scope>NUCLEOTIDE SEQUENCE</scope>
    <source>
        <strain evidence="3">ChiGjej1B1-98</strain>
    </source>
</reference>
<dbReference type="InterPro" id="IPR011042">
    <property type="entry name" value="6-blade_b-propeller_TolB-like"/>
</dbReference>
<proteinExistence type="predicted"/>
<comment type="caution">
    <text evidence="3">The sequence shown here is derived from an EMBL/GenBank/DDBJ whole genome shotgun (WGS) entry which is preliminary data.</text>
</comment>
<name>A0A9D1YXW8_9MICO</name>
<feature type="non-terminal residue" evidence="3">
    <location>
        <position position="120"/>
    </location>
</feature>
<evidence type="ECO:0000256" key="2">
    <source>
        <dbReference type="SAM" id="SignalP"/>
    </source>
</evidence>
<feature type="chain" id="PRO_5038890681" evidence="2">
    <location>
        <begin position="25"/>
        <end position="120"/>
    </location>
</feature>
<gene>
    <name evidence="3" type="ORF">H9830_13660</name>
</gene>
<feature type="region of interest" description="Disordered" evidence="1">
    <location>
        <begin position="26"/>
        <end position="55"/>
    </location>
</feature>
<evidence type="ECO:0000313" key="3">
    <source>
        <dbReference type="EMBL" id="HIY67311.1"/>
    </source>
</evidence>
<evidence type="ECO:0000256" key="1">
    <source>
        <dbReference type="SAM" id="MobiDB-lite"/>
    </source>
</evidence>
<sequence>MPNRTANGLLAGCAALALFISGCAGPSDSETPSSELTDIASDESSETPSLPDEPEVFATGLEAPWSITFVDETPLVSEGDSERILALDNDGNASELAVIQDVDGWAEGGLLGIVAHEEHL</sequence>
<keyword evidence="2" id="KW-0732">Signal</keyword>
<feature type="signal peptide" evidence="2">
    <location>
        <begin position="1"/>
        <end position="24"/>
    </location>
</feature>
<organism evidence="3 4">
    <name type="scientific">Candidatus Agrococcus pullicola</name>
    <dbReference type="NCBI Taxonomy" id="2838429"/>
    <lineage>
        <taxon>Bacteria</taxon>
        <taxon>Bacillati</taxon>
        <taxon>Actinomycetota</taxon>
        <taxon>Actinomycetes</taxon>
        <taxon>Micrococcales</taxon>
        <taxon>Microbacteriaceae</taxon>
        <taxon>Agrococcus</taxon>
    </lineage>
</organism>
<reference evidence="3" key="2">
    <citation type="submission" date="2021-04" db="EMBL/GenBank/DDBJ databases">
        <authorList>
            <person name="Gilroy R."/>
        </authorList>
    </citation>
    <scope>NUCLEOTIDE SEQUENCE</scope>
    <source>
        <strain evidence="3">ChiGjej1B1-98</strain>
    </source>
</reference>
<dbReference type="Proteomes" id="UP000824005">
    <property type="component" value="Unassembled WGS sequence"/>
</dbReference>
<evidence type="ECO:0000313" key="4">
    <source>
        <dbReference type="Proteomes" id="UP000824005"/>
    </source>
</evidence>
<protein>
    <submittedName>
        <fullName evidence="3">PQQ-dependent sugar dehydrogenase</fullName>
    </submittedName>
</protein>
<accession>A0A9D1YXW8</accession>